<evidence type="ECO:0000313" key="5">
    <source>
        <dbReference type="Proteomes" id="UP000005239"/>
    </source>
</evidence>
<keyword evidence="2" id="KW-0812">Transmembrane</keyword>
<feature type="signal peptide" evidence="3">
    <location>
        <begin position="1"/>
        <end position="24"/>
    </location>
</feature>
<feature type="compositionally biased region" description="Basic and acidic residues" evidence="1">
    <location>
        <begin position="796"/>
        <end position="809"/>
    </location>
</feature>
<evidence type="ECO:0000256" key="2">
    <source>
        <dbReference type="SAM" id="Phobius"/>
    </source>
</evidence>
<organism evidence="4 5">
    <name type="scientific">Pristionchus pacificus</name>
    <name type="common">Parasitic nematode worm</name>
    <dbReference type="NCBI Taxonomy" id="54126"/>
    <lineage>
        <taxon>Eukaryota</taxon>
        <taxon>Metazoa</taxon>
        <taxon>Ecdysozoa</taxon>
        <taxon>Nematoda</taxon>
        <taxon>Chromadorea</taxon>
        <taxon>Rhabditida</taxon>
        <taxon>Rhabditina</taxon>
        <taxon>Diplogasteromorpha</taxon>
        <taxon>Diplogasteroidea</taxon>
        <taxon>Neodiplogasteridae</taxon>
        <taxon>Pristionchus</taxon>
    </lineage>
</organism>
<reference evidence="4" key="2">
    <citation type="submission" date="2022-06" db="UniProtKB">
        <authorList>
            <consortium name="EnsemblMetazoa"/>
        </authorList>
    </citation>
    <scope>IDENTIFICATION</scope>
    <source>
        <strain evidence="4">PS312</strain>
    </source>
</reference>
<feature type="compositionally biased region" description="Basic and acidic residues" evidence="1">
    <location>
        <begin position="882"/>
        <end position="895"/>
    </location>
</feature>
<feature type="region of interest" description="Disordered" evidence="1">
    <location>
        <begin position="539"/>
        <end position="923"/>
    </location>
</feature>
<gene>
    <name evidence="4" type="primary">WBGene00276372</name>
</gene>
<keyword evidence="2" id="KW-0472">Membrane</keyword>
<feature type="compositionally biased region" description="Basic and acidic residues" evidence="1">
    <location>
        <begin position="543"/>
        <end position="554"/>
    </location>
</feature>
<reference evidence="5" key="1">
    <citation type="journal article" date="2008" name="Nat. Genet.">
        <title>The Pristionchus pacificus genome provides a unique perspective on nematode lifestyle and parasitism.</title>
        <authorList>
            <person name="Dieterich C."/>
            <person name="Clifton S.W."/>
            <person name="Schuster L.N."/>
            <person name="Chinwalla A."/>
            <person name="Delehaunty K."/>
            <person name="Dinkelacker I."/>
            <person name="Fulton L."/>
            <person name="Fulton R."/>
            <person name="Godfrey J."/>
            <person name="Minx P."/>
            <person name="Mitreva M."/>
            <person name="Roeseler W."/>
            <person name="Tian H."/>
            <person name="Witte H."/>
            <person name="Yang S.P."/>
            <person name="Wilson R.K."/>
            <person name="Sommer R.J."/>
        </authorList>
    </citation>
    <scope>NUCLEOTIDE SEQUENCE [LARGE SCALE GENOMIC DNA]</scope>
    <source>
        <strain evidence="5">PS312</strain>
    </source>
</reference>
<dbReference type="EnsemblMetazoa" id="PPA38003.1">
    <property type="protein sequence ID" value="PPA38003.1"/>
    <property type="gene ID" value="WBGene00276372"/>
</dbReference>
<evidence type="ECO:0000313" key="4">
    <source>
        <dbReference type="EnsemblMetazoa" id="PPA38003.1"/>
    </source>
</evidence>
<feature type="compositionally biased region" description="Basic and acidic residues" evidence="1">
    <location>
        <begin position="598"/>
        <end position="607"/>
    </location>
</feature>
<feature type="compositionally biased region" description="Basic residues" evidence="1">
    <location>
        <begin position="872"/>
        <end position="881"/>
    </location>
</feature>
<evidence type="ECO:0000256" key="3">
    <source>
        <dbReference type="SAM" id="SignalP"/>
    </source>
</evidence>
<keyword evidence="5" id="KW-1185">Reference proteome</keyword>
<proteinExistence type="predicted"/>
<feature type="chain" id="PRO_5043724947" evidence="3">
    <location>
        <begin position="25"/>
        <end position="923"/>
    </location>
</feature>
<dbReference type="AlphaFoldDB" id="A0A2A6CIL7"/>
<name>A0A2A6CIL7_PRIPA</name>
<feature type="compositionally biased region" description="Low complexity" evidence="1">
    <location>
        <begin position="779"/>
        <end position="790"/>
    </location>
</feature>
<feature type="compositionally biased region" description="Basic and acidic residues" evidence="1">
    <location>
        <begin position="668"/>
        <end position="677"/>
    </location>
</feature>
<feature type="compositionally biased region" description="Polar residues" evidence="1">
    <location>
        <begin position="610"/>
        <end position="619"/>
    </location>
</feature>
<dbReference type="Proteomes" id="UP000005239">
    <property type="component" value="Unassembled WGS sequence"/>
</dbReference>
<feature type="compositionally biased region" description="Basic and acidic residues" evidence="1">
    <location>
        <begin position="644"/>
        <end position="654"/>
    </location>
</feature>
<sequence>MKMAHSRRWLQLLLVCILAPRLRGSQACSNQIEDLSSQKTEIMKTADSFFDVKLCTEGQQWVCFMPFECRNTANAHELDLTTNIEDLEKCHAVLAIQPQTDRKFRVIIQASNVAEGTSLKFIGDCKTQFECKPDKTSRTTGKSGAEGFRLEKDEWYGLYDIQQNKMMCEVTIATLTSENFPKDILSTLYWGMGVPYQHYPSYKSFALSTIVYKAAYASRNAGCMIEIVLPNPTGNEILGEDYMRANQDRTDFHCPPNYDIQWKKYQTDEDRNLEETATWRSTAGIKCDPGALGISYRDDDGVWHTDQGRKLVKCERIKKSCKQCPAPSCPNQAKCPKVVNNDYSNYTACAQLKCTRNDEFIEIDGHFHSEATCNDGSQWTSGGIKVHTNESVTCQPCPDWQSAIKMQDAEKFTVEKNGKQEAVVCRAPDTQMSYMLEEEKKKKREVQLIAVVCHTLDGQWYETANGTAGEAAVMQPYKNGTLDCKVYKKTTAENVKTGGLLMYAGIGLAVVAVIIAIILLICCCISRSNKKKNRVSAIKHQLANKDSKSRDSKTVSKGTTSKGTTSKGSSDRSVTGARGKKRKSGDEKEDGPAIPDDGEPKKPEPRSKPASGSSITKTSELQRLQQEEEERKKAAAAAALLETSKVEDGGKEEEPQTDTPIDSAVVGKDIRDLEQPDKTPFSPNKPPQKRRMKRATILESNEPPPRPNEAAPVQPAPRSEPPTPTPAPAPVSVMAKTQAGGADEDDEKEQPMWHNQPQAAPAPAPAPDVTQLELLRSGAAPVTAAAAAPASDPQQEEMKTSREKERDAAAESAARKKKIADMPTGKKKESAKKVKSNKLTTPEAEFKEPKKARSSFLKPSDIVSDKSSSKKGGGKSKKATKRAGDEPSKKMDATQHGHAHGSEVGCGPLCSPMPRSHTDPDEE</sequence>
<protein>
    <submittedName>
        <fullName evidence="4">Uncharacterized protein</fullName>
    </submittedName>
</protein>
<feature type="transmembrane region" description="Helical" evidence="2">
    <location>
        <begin position="500"/>
        <end position="525"/>
    </location>
</feature>
<keyword evidence="2" id="KW-1133">Transmembrane helix</keyword>
<accession>A0A2A6CIL7</accession>
<keyword evidence="3" id="KW-0732">Signal</keyword>
<evidence type="ECO:0000256" key="1">
    <source>
        <dbReference type="SAM" id="MobiDB-lite"/>
    </source>
</evidence>
<feature type="compositionally biased region" description="Low complexity" evidence="1">
    <location>
        <begin position="555"/>
        <end position="568"/>
    </location>
</feature>
<feature type="compositionally biased region" description="Pro residues" evidence="1">
    <location>
        <begin position="714"/>
        <end position="729"/>
    </location>
</feature>
<accession>A0A8R1UVD7</accession>